<dbReference type="Proteomes" id="UP001054945">
    <property type="component" value="Unassembled WGS sequence"/>
</dbReference>
<reference evidence="1 2" key="1">
    <citation type="submission" date="2021-06" db="EMBL/GenBank/DDBJ databases">
        <title>Caerostris extrusa draft genome.</title>
        <authorList>
            <person name="Kono N."/>
            <person name="Arakawa K."/>
        </authorList>
    </citation>
    <scope>NUCLEOTIDE SEQUENCE [LARGE SCALE GENOMIC DNA]</scope>
</reference>
<sequence>MMQRIFYVARDLPSQVILSQRSLTPSRQEHLTPQCSSSLHIWEQNPLRCAQVLRVSRIRGSVNSLLVLITAERFTLLETRQGEVQETNETLSY</sequence>
<gene>
    <name evidence="1" type="ORF">CEXT_504041</name>
</gene>
<dbReference type="EMBL" id="BPLR01015172">
    <property type="protein sequence ID" value="GIY74142.1"/>
    <property type="molecule type" value="Genomic_DNA"/>
</dbReference>
<proteinExistence type="predicted"/>
<name>A0AAV4VV40_CAEEX</name>
<evidence type="ECO:0000313" key="2">
    <source>
        <dbReference type="Proteomes" id="UP001054945"/>
    </source>
</evidence>
<comment type="caution">
    <text evidence="1">The sequence shown here is derived from an EMBL/GenBank/DDBJ whole genome shotgun (WGS) entry which is preliminary data.</text>
</comment>
<evidence type="ECO:0000313" key="1">
    <source>
        <dbReference type="EMBL" id="GIY74142.1"/>
    </source>
</evidence>
<protein>
    <submittedName>
        <fullName evidence="1">Uncharacterized protein</fullName>
    </submittedName>
</protein>
<accession>A0AAV4VV40</accession>
<organism evidence="1 2">
    <name type="scientific">Caerostris extrusa</name>
    <name type="common">Bark spider</name>
    <name type="synonym">Caerostris bankana</name>
    <dbReference type="NCBI Taxonomy" id="172846"/>
    <lineage>
        <taxon>Eukaryota</taxon>
        <taxon>Metazoa</taxon>
        <taxon>Ecdysozoa</taxon>
        <taxon>Arthropoda</taxon>
        <taxon>Chelicerata</taxon>
        <taxon>Arachnida</taxon>
        <taxon>Araneae</taxon>
        <taxon>Araneomorphae</taxon>
        <taxon>Entelegynae</taxon>
        <taxon>Araneoidea</taxon>
        <taxon>Araneidae</taxon>
        <taxon>Caerostris</taxon>
    </lineage>
</organism>
<dbReference type="AlphaFoldDB" id="A0AAV4VV40"/>
<keyword evidence="2" id="KW-1185">Reference proteome</keyword>